<name>A0A397SC92_9GLOM</name>
<keyword evidence="2" id="KW-1185">Reference proteome</keyword>
<comment type="caution">
    <text evidence="1">The sequence shown here is derived from an EMBL/GenBank/DDBJ whole genome shotgun (WGS) entry which is preliminary data.</text>
</comment>
<dbReference type="AlphaFoldDB" id="A0A397SC92"/>
<evidence type="ECO:0000313" key="2">
    <source>
        <dbReference type="Proteomes" id="UP000265703"/>
    </source>
</evidence>
<dbReference type="Proteomes" id="UP000265703">
    <property type="component" value="Unassembled WGS sequence"/>
</dbReference>
<sequence>MVFNIQISEFSLEAILIGSSNIIAQTIVDLFNIAMKVRQKKILCWYYYYKVYENRIRDVKSMNKIDDQLARTLVYSEIKSLLPNITDVNLCKITSGAKKVYILFEGIEIDKIQAITYSARLFQV</sequence>
<proteinExistence type="predicted"/>
<reference evidence="1 2" key="1">
    <citation type="submission" date="2018-06" db="EMBL/GenBank/DDBJ databases">
        <title>Comparative genomics reveals the genomic features of Rhizophagus irregularis, R. cerebriforme, R. diaphanum and Gigaspora rosea, and their symbiotic lifestyle signature.</title>
        <authorList>
            <person name="Morin E."/>
            <person name="San Clemente H."/>
            <person name="Chen E.C.H."/>
            <person name="De La Providencia I."/>
            <person name="Hainaut M."/>
            <person name="Kuo A."/>
            <person name="Kohler A."/>
            <person name="Murat C."/>
            <person name="Tang N."/>
            <person name="Roy S."/>
            <person name="Loubradou J."/>
            <person name="Henrissat B."/>
            <person name="Grigoriev I.V."/>
            <person name="Corradi N."/>
            <person name="Roux C."/>
            <person name="Martin F.M."/>
        </authorList>
    </citation>
    <scope>NUCLEOTIDE SEQUENCE [LARGE SCALE GENOMIC DNA]</scope>
    <source>
        <strain evidence="1 2">DAOM 227022</strain>
    </source>
</reference>
<gene>
    <name evidence="1" type="ORF">C1645_833595</name>
</gene>
<protein>
    <submittedName>
        <fullName evidence="1">Uncharacterized protein</fullName>
    </submittedName>
</protein>
<accession>A0A397SC92</accession>
<dbReference type="EMBL" id="QKYT01000559">
    <property type="protein sequence ID" value="RIA83578.1"/>
    <property type="molecule type" value="Genomic_DNA"/>
</dbReference>
<evidence type="ECO:0000313" key="1">
    <source>
        <dbReference type="EMBL" id="RIA83578.1"/>
    </source>
</evidence>
<dbReference type="OrthoDB" id="2442315at2759"/>
<organism evidence="1 2">
    <name type="scientific">Glomus cerebriforme</name>
    <dbReference type="NCBI Taxonomy" id="658196"/>
    <lineage>
        <taxon>Eukaryota</taxon>
        <taxon>Fungi</taxon>
        <taxon>Fungi incertae sedis</taxon>
        <taxon>Mucoromycota</taxon>
        <taxon>Glomeromycotina</taxon>
        <taxon>Glomeromycetes</taxon>
        <taxon>Glomerales</taxon>
        <taxon>Glomeraceae</taxon>
        <taxon>Glomus</taxon>
    </lineage>
</organism>